<proteinExistence type="predicted"/>
<evidence type="ECO:0000313" key="2">
    <source>
        <dbReference type="EMBL" id="EFY84978.1"/>
    </source>
</evidence>
<organism evidence="3">
    <name type="scientific">Metarhizium acridum (strain CQMa 102)</name>
    <dbReference type="NCBI Taxonomy" id="655827"/>
    <lineage>
        <taxon>Eukaryota</taxon>
        <taxon>Fungi</taxon>
        <taxon>Dikarya</taxon>
        <taxon>Ascomycota</taxon>
        <taxon>Pezizomycotina</taxon>
        <taxon>Sordariomycetes</taxon>
        <taxon>Hypocreomycetidae</taxon>
        <taxon>Hypocreales</taxon>
        <taxon>Clavicipitaceae</taxon>
        <taxon>Metarhizium</taxon>
    </lineage>
</organism>
<keyword evidence="1" id="KW-0472">Membrane</keyword>
<evidence type="ECO:0000256" key="1">
    <source>
        <dbReference type="SAM" id="Phobius"/>
    </source>
</evidence>
<reference evidence="2 3" key="1">
    <citation type="journal article" date="2011" name="PLoS Genet.">
        <title>Genome sequencing and comparative transcriptomics of the model entomopathogenic fungi Metarhizium anisopliae and M. acridum.</title>
        <authorList>
            <person name="Gao Q."/>
            <person name="Jin K."/>
            <person name="Ying S.H."/>
            <person name="Zhang Y."/>
            <person name="Xiao G."/>
            <person name="Shang Y."/>
            <person name="Duan Z."/>
            <person name="Hu X."/>
            <person name="Xie X.Q."/>
            <person name="Zhou G."/>
            <person name="Peng G."/>
            <person name="Luo Z."/>
            <person name="Huang W."/>
            <person name="Wang B."/>
            <person name="Fang W."/>
            <person name="Wang S."/>
            <person name="Zhong Y."/>
            <person name="Ma L.J."/>
            <person name="St Leger R.J."/>
            <person name="Zhao G.P."/>
            <person name="Pei Y."/>
            <person name="Feng M.G."/>
            <person name="Xia Y."/>
            <person name="Wang C."/>
        </authorList>
    </citation>
    <scope>NUCLEOTIDE SEQUENCE [LARGE SCALE GENOMIC DNA]</scope>
    <source>
        <strain evidence="2 3">CQMa 102</strain>
    </source>
</reference>
<feature type="transmembrane region" description="Helical" evidence="1">
    <location>
        <begin position="129"/>
        <end position="152"/>
    </location>
</feature>
<keyword evidence="3" id="KW-1185">Reference proteome</keyword>
<dbReference type="OMA" id="CRANARM"/>
<feature type="transmembrane region" description="Helical" evidence="1">
    <location>
        <begin position="15"/>
        <end position="39"/>
    </location>
</feature>
<dbReference type="InParanoid" id="E9EGG4"/>
<dbReference type="HOGENOM" id="CLU_035163_0_0_1"/>
<name>E9EGG4_METAQ</name>
<dbReference type="KEGG" id="maw:19253273"/>
<evidence type="ECO:0000313" key="3">
    <source>
        <dbReference type="Proteomes" id="UP000002499"/>
    </source>
</evidence>
<dbReference type="EMBL" id="GL698595">
    <property type="protein sequence ID" value="EFY84978.1"/>
    <property type="molecule type" value="Genomic_DNA"/>
</dbReference>
<accession>E9EGG4</accession>
<dbReference type="eggNOG" id="ENOG502SRY0">
    <property type="taxonomic scope" value="Eukaryota"/>
</dbReference>
<protein>
    <submittedName>
        <fullName evidence="2">Uncharacterized protein</fullName>
    </submittedName>
</protein>
<sequence>MTALPQVVPASRRRLLNILFTASLALVILACYTLLIILYVQPKLYRISSLVYVDGSSSIKPSVAVSLITTVLAAATSAFITRCVEHSLWLKLVPRLVGSPLTVRETRSLAQWTVSPLARLAYAVSGGFWLIRMSGLLLLAVYIVSPVLLAGISQTDLVKVSSTTSSHAADYWAPWINRGNYRSRGGSAGDLVFGMAVQASNGNFAPPVAPVCADDSCSVSTTSSALLATCDARTMANTKNMGLPSCGAGTTGSAGVTDLCSNIVPSMCVNLTCGAPSVYANFKTGLDYNCESGSDSSSKPTACIKSPGSWSVIFGAWVGGADFGVGNKNLINTVSCLVQYGNVTITQRGENPPQLDRSSFKRSRYLLGNYSSPISGVRTYTWGENNATSPYSFTLRVVGTGFNDMYREPFASGLLGDDASNDAQHVARQIEQNFDWATMGAFARMPNASDVVTTNRTTTRAYVYNQLVLLILLVPLLASMTGTWRRWKAGSDDDVLGYDPVAIATRGPVEGVSPTAFVADHEYRKGCDKLRLTGLEESVVDPYTGQSGTRVRFVAQQ</sequence>
<dbReference type="AlphaFoldDB" id="E9EGG4"/>
<feature type="transmembrane region" description="Helical" evidence="1">
    <location>
        <begin position="461"/>
        <end position="478"/>
    </location>
</feature>
<gene>
    <name evidence="2" type="ORF">MAC_08962</name>
</gene>
<feature type="transmembrane region" description="Helical" evidence="1">
    <location>
        <begin position="59"/>
        <end position="81"/>
    </location>
</feature>
<keyword evidence="1" id="KW-0812">Transmembrane</keyword>
<keyword evidence="1" id="KW-1133">Transmembrane helix</keyword>
<dbReference type="Proteomes" id="UP000002499">
    <property type="component" value="Unassembled WGS sequence"/>
</dbReference>
<dbReference type="GeneID" id="19253273"/>
<dbReference type="OrthoDB" id="5144532at2759"/>